<dbReference type="PANTHER" id="PTHR12184">
    <property type="entry name" value="UBIQUINOL-CYTOCHROME C REDUCTASE COMPLEX ASSEMBLY FACTOR 1 FAMILY MEMBER"/>
    <property type="match status" value="1"/>
</dbReference>
<feature type="domain" description="Ubiquinol-cytochrome c chaperone" evidence="3">
    <location>
        <begin position="36"/>
        <end position="174"/>
    </location>
</feature>
<comment type="similarity">
    <text evidence="2">Belongs to the UPF0174 family.</text>
</comment>
<gene>
    <name evidence="4" type="ORF">J5Y06_10515</name>
</gene>
<dbReference type="InterPro" id="IPR014569">
    <property type="entry name" value="Ubq_cyt-c_CBP3-rel"/>
</dbReference>
<dbReference type="Proteomes" id="UP000666240">
    <property type="component" value="Unassembled WGS sequence"/>
</dbReference>
<dbReference type="PIRSF" id="PIRSF032079">
    <property type="entry name" value="UCP032079"/>
    <property type="match status" value="1"/>
</dbReference>
<comment type="similarity">
    <text evidence="1">Belongs to the CBP3 family.</text>
</comment>
<comment type="caution">
    <text evidence="4">The sequence shown here is derived from an EMBL/GenBank/DDBJ whole genome shotgun (WGS) entry which is preliminary data.</text>
</comment>
<keyword evidence="5" id="KW-1185">Reference proteome</keyword>
<evidence type="ECO:0000259" key="3">
    <source>
        <dbReference type="Pfam" id="PF03981"/>
    </source>
</evidence>
<dbReference type="InterPro" id="IPR021150">
    <property type="entry name" value="Ubiq_cyt_c_chap"/>
</dbReference>
<dbReference type="InterPro" id="IPR007129">
    <property type="entry name" value="Ubiqinol_cyt_c_chaperone_CPB3"/>
</dbReference>
<evidence type="ECO:0000313" key="5">
    <source>
        <dbReference type="Proteomes" id="UP000666240"/>
    </source>
</evidence>
<dbReference type="PANTHER" id="PTHR12184:SF1">
    <property type="entry name" value="UBIQUINOL-CYTOCHROME-C REDUCTASE COMPLEX ASSEMBLY FACTOR 1"/>
    <property type="match status" value="1"/>
</dbReference>
<sequence length="180" mass="20054">MLRKLFGLGENAGRTAALRLYDQIVAAARQPVLYAQWNVPDTPLGRFEMVALHMVLFLRRVRDEKGEMAGIAQILTDEFFLDVDHSLRELGISDVGVPKRIKKLARMFYGRAKSYTEALDADDLPALEAALARNVRPGVEQWPETRDLAAYMKDKSVLLASQSVGEFASGRLSFEEPAGT</sequence>
<name>A0A8J7UIM9_9HYPH</name>
<dbReference type="Pfam" id="PF03981">
    <property type="entry name" value="Ubiq_cyt_C_chap"/>
    <property type="match status" value="1"/>
</dbReference>
<protein>
    <submittedName>
        <fullName evidence="4">Ubiquinol-cytochrome C chaperone</fullName>
    </submittedName>
</protein>
<dbReference type="EMBL" id="JAGIYY010000002">
    <property type="protein sequence ID" value="MBP0439083.1"/>
    <property type="molecule type" value="Genomic_DNA"/>
</dbReference>
<evidence type="ECO:0000256" key="1">
    <source>
        <dbReference type="ARBA" id="ARBA00006407"/>
    </source>
</evidence>
<evidence type="ECO:0000256" key="2">
    <source>
        <dbReference type="ARBA" id="ARBA00006436"/>
    </source>
</evidence>
<dbReference type="AlphaFoldDB" id="A0A8J7UIM9"/>
<organism evidence="4 5">
    <name type="scientific">Tianweitania sediminis</name>
    <dbReference type="NCBI Taxonomy" id="1502156"/>
    <lineage>
        <taxon>Bacteria</taxon>
        <taxon>Pseudomonadati</taxon>
        <taxon>Pseudomonadota</taxon>
        <taxon>Alphaproteobacteria</taxon>
        <taxon>Hyphomicrobiales</taxon>
        <taxon>Phyllobacteriaceae</taxon>
        <taxon>Tianweitania</taxon>
    </lineage>
</organism>
<evidence type="ECO:0000313" key="4">
    <source>
        <dbReference type="EMBL" id="MBP0439083.1"/>
    </source>
</evidence>
<accession>A0A8J7UIM9</accession>
<reference evidence="4" key="1">
    <citation type="submission" date="2021-03" db="EMBL/GenBank/DDBJ databases">
        <title>Genome sequencing and assembly of Tianweitania sediminis.</title>
        <authorList>
            <person name="Chhetri G."/>
        </authorList>
    </citation>
    <scope>NUCLEOTIDE SEQUENCE</scope>
    <source>
        <strain evidence="4">Z8</strain>
    </source>
</reference>
<proteinExistence type="inferred from homology"/>
<dbReference type="RefSeq" id="WP_209335069.1">
    <property type="nucleotide sequence ID" value="NZ_JAGIYY010000002.1"/>
</dbReference>